<evidence type="ECO:0000313" key="2">
    <source>
        <dbReference type="Proteomes" id="UP000031036"/>
    </source>
</evidence>
<dbReference type="AlphaFoldDB" id="A0A0B2VP32"/>
<reference evidence="1 2" key="1">
    <citation type="submission" date="2014-11" db="EMBL/GenBank/DDBJ databases">
        <title>Genetic blueprint of the zoonotic pathogen Toxocara canis.</title>
        <authorList>
            <person name="Zhu X.-Q."/>
            <person name="Korhonen P.K."/>
            <person name="Cai H."/>
            <person name="Young N.D."/>
            <person name="Nejsum P."/>
            <person name="von Samson-Himmelstjerna G."/>
            <person name="Boag P.R."/>
            <person name="Tan P."/>
            <person name="Li Q."/>
            <person name="Min J."/>
            <person name="Yang Y."/>
            <person name="Wang X."/>
            <person name="Fang X."/>
            <person name="Hall R.S."/>
            <person name="Hofmann A."/>
            <person name="Sternberg P.W."/>
            <person name="Jex A.R."/>
            <person name="Gasser R.B."/>
        </authorList>
    </citation>
    <scope>NUCLEOTIDE SEQUENCE [LARGE SCALE GENOMIC DNA]</scope>
    <source>
        <strain evidence="1">PN_DK_2014</strain>
    </source>
</reference>
<organism evidence="1 2">
    <name type="scientific">Toxocara canis</name>
    <name type="common">Canine roundworm</name>
    <dbReference type="NCBI Taxonomy" id="6265"/>
    <lineage>
        <taxon>Eukaryota</taxon>
        <taxon>Metazoa</taxon>
        <taxon>Ecdysozoa</taxon>
        <taxon>Nematoda</taxon>
        <taxon>Chromadorea</taxon>
        <taxon>Rhabditida</taxon>
        <taxon>Spirurina</taxon>
        <taxon>Ascaridomorpha</taxon>
        <taxon>Ascaridoidea</taxon>
        <taxon>Toxocaridae</taxon>
        <taxon>Toxocara</taxon>
    </lineage>
</organism>
<sequence length="77" mass="8514">NLIEPLENGAISVHRQPIYDIVSGRTRQRKGLYAEAQFDTSLFGGENQFLAAIALHCASSDEVIRIEKNDTSSLLSH</sequence>
<protein>
    <submittedName>
        <fullName evidence="1">Uncharacterized protein</fullName>
    </submittedName>
</protein>
<keyword evidence="2" id="KW-1185">Reference proteome</keyword>
<evidence type="ECO:0000313" key="1">
    <source>
        <dbReference type="EMBL" id="KHN83202.1"/>
    </source>
</evidence>
<comment type="caution">
    <text evidence="1">The sequence shown here is derived from an EMBL/GenBank/DDBJ whole genome shotgun (WGS) entry which is preliminary data.</text>
</comment>
<name>A0A0B2VP32_TOXCA</name>
<accession>A0A0B2VP32</accession>
<proteinExistence type="predicted"/>
<dbReference type="EMBL" id="JPKZ01001211">
    <property type="protein sequence ID" value="KHN83202.1"/>
    <property type="molecule type" value="Genomic_DNA"/>
</dbReference>
<gene>
    <name evidence="1" type="ORF">Tcan_04324</name>
</gene>
<feature type="non-terminal residue" evidence="1">
    <location>
        <position position="1"/>
    </location>
</feature>
<dbReference type="Proteomes" id="UP000031036">
    <property type="component" value="Unassembled WGS sequence"/>
</dbReference>